<dbReference type="Proteomes" id="UP000294684">
    <property type="component" value="Unassembled WGS sequence"/>
</dbReference>
<accession>A0A4R8MP03</accession>
<dbReference type="EMBL" id="SORO01000010">
    <property type="protein sequence ID" value="TDY66033.1"/>
    <property type="molecule type" value="Genomic_DNA"/>
</dbReference>
<keyword evidence="2" id="KW-1185">Reference proteome</keyword>
<evidence type="ECO:0000313" key="1">
    <source>
        <dbReference type="EMBL" id="TDY66033.1"/>
    </source>
</evidence>
<comment type="caution">
    <text evidence="1">The sequence shown here is derived from an EMBL/GenBank/DDBJ whole genome shotgun (WGS) entry which is preliminary data.</text>
</comment>
<gene>
    <name evidence="1" type="ORF">CLV96_4001</name>
</gene>
<dbReference type="AlphaFoldDB" id="A0A4R8MP03"/>
<feature type="non-terminal residue" evidence="1">
    <location>
        <position position="26"/>
    </location>
</feature>
<organism evidence="1 2">
    <name type="scientific">Leptospira meyeri</name>
    <dbReference type="NCBI Taxonomy" id="29508"/>
    <lineage>
        <taxon>Bacteria</taxon>
        <taxon>Pseudomonadati</taxon>
        <taxon>Spirochaetota</taxon>
        <taxon>Spirochaetia</taxon>
        <taxon>Leptospirales</taxon>
        <taxon>Leptospiraceae</taxon>
        <taxon>Leptospira</taxon>
    </lineage>
</organism>
<protein>
    <submittedName>
        <fullName evidence="1">Uncharacterized protein</fullName>
    </submittedName>
</protein>
<proteinExistence type="predicted"/>
<reference evidence="1 2" key="1">
    <citation type="submission" date="2019-03" db="EMBL/GenBank/DDBJ databases">
        <title>Genomic Encyclopedia of Archaeal and Bacterial Type Strains, Phase II (KMG-II): from individual species to whole genera.</title>
        <authorList>
            <person name="Goeker M."/>
        </authorList>
    </citation>
    <scope>NUCLEOTIDE SEQUENCE [LARGE SCALE GENOMIC DNA]</scope>
    <source>
        <strain evidence="1 2">DSM 21537</strain>
    </source>
</reference>
<sequence length="26" mass="3248">MQNKMFKNVNQYILENKITELIEDYK</sequence>
<dbReference type="STRING" id="1193051.LEP1GSC017_3970"/>
<name>A0A4R8MP03_LEPME</name>
<evidence type="ECO:0000313" key="2">
    <source>
        <dbReference type="Proteomes" id="UP000294684"/>
    </source>
</evidence>